<dbReference type="Proteomes" id="UP000290092">
    <property type="component" value="Unassembled WGS sequence"/>
</dbReference>
<dbReference type="EMBL" id="NXID01000055">
    <property type="protein sequence ID" value="RXK13818.1"/>
    <property type="molecule type" value="Genomic_DNA"/>
</dbReference>
<evidence type="ECO:0000259" key="4">
    <source>
        <dbReference type="PROSITE" id="PS01124"/>
    </source>
</evidence>
<evidence type="ECO:0000256" key="3">
    <source>
        <dbReference type="ARBA" id="ARBA00023163"/>
    </source>
</evidence>
<evidence type="ECO:0000313" key="5">
    <source>
        <dbReference type="EMBL" id="RXK13818.1"/>
    </source>
</evidence>
<dbReference type="PROSITE" id="PS01124">
    <property type="entry name" value="HTH_ARAC_FAMILY_2"/>
    <property type="match status" value="1"/>
</dbReference>
<dbReference type="Gene3D" id="1.10.10.60">
    <property type="entry name" value="Homeodomain-like"/>
    <property type="match status" value="1"/>
</dbReference>
<dbReference type="GO" id="GO:0003700">
    <property type="term" value="F:DNA-binding transcription factor activity"/>
    <property type="evidence" value="ECO:0007669"/>
    <property type="project" value="InterPro"/>
</dbReference>
<protein>
    <recommendedName>
        <fullName evidence="4">HTH araC/xylS-type domain-containing protein</fullName>
    </recommendedName>
</protein>
<comment type="caution">
    <text evidence="5">The sequence shown here is derived from an EMBL/GenBank/DDBJ whole genome shotgun (WGS) entry which is preliminary data.</text>
</comment>
<dbReference type="KEGG" id="amyt:AMYT_0006"/>
<dbReference type="AlphaFoldDB" id="A0AAX2AGP6"/>
<dbReference type="InterPro" id="IPR020449">
    <property type="entry name" value="Tscrpt_reg_AraC-type_HTH"/>
</dbReference>
<dbReference type="InterPro" id="IPR018060">
    <property type="entry name" value="HTH_AraC"/>
</dbReference>
<dbReference type="Pfam" id="PF12833">
    <property type="entry name" value="HTH_18"/>
    <property type="match status" value="1"/>
</dbReference>
<keyword evidence="1" id="KW-0805">Transcription regulation</keyword>
<proteinExistence type="predicted"/>
<organism evidence="5 6">
    <name type="scientific">Malaciobacter mytili LMG 24559</name>
    <dbReference type="NCBI Taxonomy" id="1032238"/>
    <lineage>
        <taxon>Bacteria</taxon>
        <taxon>Pseudomonadati</taxon>
        <taxon>Campylobacterota</taxon>
        <taxon>Epsilonproteobacteria</taxon>
        <taxon>Campylobacterales</taxon>
        <taxon>Arcobacteraceae</taxon>
        <taxon>Malaciobacter</taxon>
    </lineage>
</organism>
<dbReference type="InterPro" id="IPR009057">
    <property type="entry name" value="Homeodomain-like_sf"/>
</dbReference>
<reference evidence="5 6" key="1">
    <citation type="submission" date="2017-09" db="EMBL/GenBank/DDBJ databases">
        <title>Genomics of the genus Arcobacter.</title>
        <authorList>
            <person name="Perez-Cataluna A."/>
            <person name="Figueras M.J."/>
            <person name="Salas-Masso N."/>
        </authorList>
    </citation>
    <scope>NUCLEOTIDE SEQUENCE [LARGE SCALE GENOMIC DNA]</scope>
    <source>
        <strain evidence="5 6">CECT 7386</strain>
    </source>
</reference>
<sequence>MQNLPKIDFLKDLEKLGFEILSFEEFFKNIDLNTHFMTKPHKINFYNILYFNKTQDKHFVDFVEYKIKNNQLIFISKEQVHAFSKNIKHKGFIILFTEEFLKRNFITKEKSIFNICLKPIILEDLNSEFETIFKQLYSEYKKEKSLYKEKILAILLNYLILKYENSLQDKTINQKHKLIFEEFKELIYKNYFENKNVSFYAKYLKISSKHLNTITKEFVKLTAKQLIDSYLILEAKRQLACTNKPIKEIAFNLGFYETTNFIKYFKKHTNISPSKFKQNFTI</sequence>
<evidence type="ECO:0000256" key="2">
    <source>
        <dbReference type="ARBA" id="ARBA00023125"/>
    </source>
</evidence>
<evidence type="ECO:0000313" key="6">
    <source>
        <dbReference type="Proteomes" id="UP000290092"/>
    </source>
</evidence>
<dbReference type="SUPFAM" id="SSF46689">
    <property type="entry name" value="Homeodomain-like"/>
    <property type="match status" value="1"/>
</dbReference>
<evidence type="ECO:0000256" key="1">
    <source>
        <dbReference type="ARBA" id="ARBA00023015"/>
    </source>
</evidence>
<keyword evidence="6" id="KW-1185">Reference proteome</keyword>
<gene>
    <name evidence="5" type="ORF">CP985_12790</name>
</gene>
<dbReference type="PRINTS" id="PR00032">
    <property type="entry name" value="HTHARAC"/>
</dbReference>
<keyword evidence="2" id="KW-0238">DNA-binding</keyword>
<dbReference type="GO" id="GO:0043565">
    <property type="term" value="F:sequence-specific DNA binding"/>
    <property type="evidence" value="ECO:0007669"/>
    <property type="project" value="InterPro"/>
</dbReference>
<keyword evidence="3" id="KW-0804">Transcription</keyword>
<dbReference type="SMART" id="SM00342">
    <property type="entry name" value="HTH_ARAC"/>
    <property type="match status" value="1"/>
</dbReference>
<accession>A0AAX2AGP6</accession>
<feature type="domain" description="HTH araC/xylS-type" evidence="4">
    <location>
        <begin position="181"/>
        <end position="279"/>
    </location>
</feature>
<dbReference type="InterPro" id="IPR037923">
    <property type="entry name" value="HTH-like"/>
</dbReference>
<dbReference type="RefSeq" id="WP_114840534.1">
    <property type="nucleotide sequence ID" value="NZ_CP031219.1"/>
</dbReference>
<dbReference type="SUPFAM" id="SSF51215">
    <property type="entry name" value="Regulatory protein AraC"/>
    <property type="match status" value="1"/>
</dbReference>
<name>A0AAX2AGP6_9BACT</name>
<dbReference type="PANTHER" id="PTHR43280:SF32">
    <property type="entry name" value="TRANSCRIPTIONAL REGULATORY PROTEIN"/>
    <property type="match status" value="1"/>
</dbReference>
<dbReference type="PANTHER" id="PTHR43280">
    <property type="entry name" value="ARAC-FAMILY TRANSCRIPTIONAL REGULATOR"/>
    <property type="match status" value="1"/>
</dbReference>